<gene>
    <name evidence="9" type="ORF">NRP21_17455</name>
</gene>
<dbReference type="InterPro" id="IPR010737">
    <property type="entry name" value="4-carb_acid_sugar_kinase_N"/>
</dbReference>
<evidence type="ECO:0000256" key="2">
    <source>
        <dbReference type="ARBA" id="ARBA00022679"/>
    </source>
</evidence>
<keyword evidence="3" id="KW-0547">Nucleotide-binding</keyword>
<evidence type="ECO:0000313" key="9">
    <source>
        <dbReference type="EMBL" id="MCR0983845.1"/>
    </source>
</evidence>
<dbReference type="Gene3D" id="3.40.50.10840">
    <property type="entry name" value="Putative sugar-binding, N-terminal domain"/>
    <property type="match status" value="1"/>
</dbReference>
<dbReference type="Pfam" id="PF07005">
    <property type="entry name" value="SBD_N"/>
    <property type="match status" value="1"/>
</dbReference>
<reference evidence="9 10" key="1">
    <citation type="submission" date="2022-06" db="EMBL/GenBank/DDBJ databases">
        <title>Roseomonas CN29.</title>
        <authorList>
            <person name="Cheng Y."/>
            <person name="He X."/>
        </authorList>
    </citation>
    <scope>NUCLEOTIDE SEQUENCE [LARGE SCALE GENOMIC DNA]</scope>
    <source>
        <strain evidence="9 10">CN29</strain>
    </source>
</reference>
<name>A0ABT1X6X4_9PROT</name>
<evidence type="ECO:0000256" key="1">
    <source>
        <dbReference type="ARBA" id="ARBA00005715"/>
    </source>
</evidence>
<keyword evidence="2" id="KW-0808">Transferase</keyword>
<evidence type="ECO:0000259" key="7">
    <source>
        <dbReference type="Pfam" id="PF07005"/>
    </source>
</evidence>
<keyword evidence="6" id="KW-0119">Carbohydrate metabolism</keyword>
<organism evidence="9 10">
    <name type="scientific">Roseomonas populi</name>
    <dbReference type="NCBI Taxonomy" id="3121582"/>
    <lineage>
        <taxon>Bacteria</taxon>
        <taxon>Pseudomonadati</taxon>
        <taxon>Pseudomonadota</taxon>
        <taxon>Alphaproteobacteria</taxon>
        <taxon>Acetobacterales</taxon>
        <taxon>Roseomonadaceae</taxon>
        <taxon>Roseomonas</taxon>
    </lineage>
</organism>
<evidence type="ECO:0000259" key="8">
    <source>
        <dbReference type="Pfam" id="PF17042"/>
    </source>
</evidence>
<comment type="similarity">
    <text evidence="1">Belongs to the four-carbon acid sugar kinase family.</text>
</comment>
<sequence>MSHSGHVPAFAFYGDDFTGASAHLDAYRMAGLRTLLYLRTPDEAQLARHLPGLDAIGIAGVARSLPASAMEAEVRPAFELFRRLGCRAVQYKVCSTFDSAPDLGSIGRMMELGRLVFGPSPIPIVAACPDAGRWTAFGQHFAEAKGEAVRLDRHPTMAHHPATPMDEADLRLHLARQTDLPVSLIDWRWLRAGPEALRARWDALAGSAAAGIVMDALEEADLDRAAALIWDLSAAAPVLAVAAQGLAGALGRHAAALGLGGPAAAEPAIAPVDRLLVLSGSASPQTAAQIRAAEAAGWKAIRLDLPALMDLTPEAAAGPLEAALAEALQSAPGAVAYTALGPDDPAIPAAREAAARRGIPPEELVRRTGDLFGALVTRLAGGLGLRRAVLAGGDTSSRAMRAIDAYALRILGFSRAAGARISGLVSDDPRMDGLQLLLKAGQTGSDDVFLRVRSLEGWS</sequence>
<dbReference type="InterPro" id="IPR037051">
    <property type="entry name" value="4-carb_acid_sugar_kinase_N_sf"/>
</dbReference>
<keyword evidence="5" id="KW-0067">ATP-binding</keyword>
<dbReference type="InterPro" id="IPR031475">
    <property type="entry name" value="NBD_C"/>
</dbReference>
<proteinExistence type="inferred from homology"/>
<dbReference type="Gene3D" id="3.40.980.20">
    <property type="entry name" value="Four-carbon acid sugar kinase, nucleotide binding domain"/>
    <property type="match status" value="1"/>
</dbReference>
<evidence type="ECO:0000256" key="5">
    <source>
        <dbReference type="ARBA" id="ARBA00022840"/>
    </source>
</evidence>
<feature type="domain" description="Four-carbon acid sugar kinase N-terminal" evidence="7">
    <location>
        <begin position="11"/>
        <end position="250"/>
    </location>
</feature>
<feature type="domain" description="Four-carbon acid sugar kinase nucleotide binding" evidence="8">
    <location>
        <begin position="276"/>
        <end position="449"/>
    </location>
</feature>
<evidence type="ECO:0000313" key="10">
    <source>
        <dbReference type="Proteomes" id="UP001524642"/>
    </source>
</evidence>
<dbReference type="SUPFAM" id="SSF142764">
    <property type="entry name" value="YgbK-like"/>
    <property type="match status" value="1"/>
</dbReference>
<accession>A0ABT1X6X4</accession>
<keyword evidence="10" id="KW-1185">Reference proteome</keyword>
<dbReference type="Proteomes" id="UP001524642">
    <property type="component" value="Unassembled WGS sequence"/>
</dbReference>
<dbReference type="RefSeq" id="WP_257717510.1">
    <property type="nucleotide sequence ID" value="NZ_JANJOU010000016.1"/>
</dbReference>
<dbReference type="InterPro" id="IPR042213">
    <property type="entry name" value="NBD_C_sf"/>
</dbReference>
<evidence type="ECO:0000256" key="3">
    <source>
        <dbReference type="ARBA" id="ARBA00022741"/>
    </source>
</evidence>
<comment type="caution">
    <text evidence="9">The sequence shown here is derived from an EMBL/GenBank/DDBJ whole genome shotgun (WGS) entry which is preliminary data.</text>
</comment>
<dbReference type="EMBL" id="JANJOU010000016">
    <property type="protein sequence ID" value="MCR0983845.1"/>
    <property type="molecule type" value="Genomic_DNA"/>
</dbReference>
<evidence type="ECO:0000256" key="4">
    <source>
        <dbReference type="ARBA" id="ARBA00022777"/>
    </source>
</evidence>
<dbReference type="Pfam" id="PF17042">
    <property type="entry name" value="NBD_C"/>
    <property type="match status" value="1"/>
</dbReference>
<keyword evidence="4 9" id="KW-0418">Kinase</keyword>
<dbReference type="GO" id="GO:0016301">
    <property type="term" value="F:kinase activity"/>
    <property type="evidence" value="ECO:0007669"/>
    <property type="project" value="UniProtKB-KW"/>
</dbReference>
<evidence type="ECO:0000256" key="6">
    <source>
        <dbReference type="ARBA" id="ARBA00023277"/>
    </source>
</evidence>
<protein>
    <submittedName>
        <fullName evidence="9">Four-carbon acid sugar kinase family protein</fullName>
    </submittedName>
</protein>